<accession>A0AAV1LMG9</accession>
<organism evidence="2 3">
    <name type="scientific">Parnassius mnemosyne</name>
    <name type="common">clouded apollo</name>
    <dbReference type="NCBI Taxonomy" id="213953"/>
    <lineage>
        <taxon>Eukaryota</taxon>
        <taxon>Metazoa</taxon>
        <taxon>Ecdysozoa</taxon>
        <taxon>Arthropoda</taxon>
        <taxon>Hexapoda</taxon>
        <taxon>Insecta</taxon>
        <taxon>Pterygota</taxon>
        <taxon>Neoptera</taxon>
        <taxon>Endopterygota</taxon>
        <taxon>Lepidoptera</taxon>
        <taxon>Glossata</taxon>
        <taxon>Ditrysia</taxon>
        <taxon>Papilionoidea</taxon>
        <taxon>Papilionidae</taxon>
        <taxon>Parnassiinae</taxon>
        <taxon>Parnassini</taxon>
        <taxon>Parnassius</taxon>
        <taxon>Driopa</taxon>
    </lineage>
</organism>
<sequence length="992" mass="112827">MNYVSFSSSLLFTNTIEMLCKFKKKTSNEHSFHSTTSSIPINVALNSYFSDSLKNFNVIHINAQSIPAHYPDMLASLESHNVHAILVSESWLKPCLPSTSYSLPGFHLIRNDRIGRGGGGVAIYLRSYLPFAVVSLSPQPSPSNAAEHLFIEVTLSNTKILLGVCYSPSLHIDYFSSFEFLLENLIPLYTHTIIMGDFNTCLLKGDYRCEKLKSLTEACNLHILPLSATHKMPDCTPSLLDLIIVSSPDFVLKHGQHDADLFSHHDLLFLAYKVRPPKAKSRILLQRNFGGMDKERLLEDARRMDWSAVENASTVDLKVELFNSFLIQLYDIHAPVKSIKMKHLPAPWLTDSLKKLIIKKGFAKSKLKADKSEKNLRYYNKVRNRCNTLCRDAQRRHIHKSVENGDAAKVWKFLQSLGVGKTSNNSPHHNVDVEFLNKYFTCSSTLDSSDKDRTLSILSSIPTPDFPPFNFSPFTDSDVKKNILSISSNAVGDDNVSRNMILPILEFVTPILTHILNKSISSSKFPDVWKSALVTPLPKKPHALHFSDFRPISILPFLSKLLEKLVFFQLNLYLNRNCILDPLQSGFRSGHSTTTALVKVTDDIRRGMDNKQLTVLVLLDFSNAFNTVDFDILLSVLRSINISPPVIGWFHSYLYGRRQRVRIEDEFSSWCELRAGVPQGGVLSPLLFAIFINSISQNITSLYHMYADDLQIYTQSTLLNLPSAVATINNDLAAINQWSQRYGLKINPFKSQAIVIGGGGMVSRVDWNNLPSVTLNDVVIPYSKSVKNLGIYLDSTLSWSQQLKQVSKKVFATMGLLRRLRSFLPIPTKIMLAQSLLLSILDYADASYLDLTEDQLNKLERIQNIAIRFIFGLRKYDHVSEYRLQLKWLPIRFRRNLQTVSLLYCVLFNPLTPSYLKENFKFLGHDRPDRVLRSAGELILEPCSFRTKFMKYSFTSQAIRLWNELPLQIQRAQTLKRFKSDVKKHYLTLCGY</sequence>
<dbReference type="SUPFAM" id="SSF56672">
    <property type="entry name" value="DNA/RNA polymerases"/>
    <property type="match status" value="1"/>
</dbReference>
<dbReference type="GO" id="GO:0071897">
    <property type="term" value="P:DNA biosynthetic process"/>
    <property type="evidence" value="ECO:0007669"/>
    <property type="project" value="UniProtKB-ARBA"/>
</dbReference>
<feature type="domain" description="Reverse transcriptase" evidence="1">
    <location>
        <begin position="518"/>
        <end position="793"/>
    </location>
</feature>
<dbReference type="InterPro" id="IPR036691">
    <property type="entry name" value="Endo/exonu/phosph_ase_sf"/>
</dbReference>
<keyword evidence="3" id="KW-1185">Reference proteome</keyword>
<dbReference type="PROSITE" id="PS50878">
    <property type="entry name" value="RT_POL"/>
    <property type="match status" value="1"/>
</dbReference>
<evidence type="ECO:0000313" key="3">
    <source>
        <dbReference type="Proteomes" id="UP001314205"/>
    </source>
</evidence>
<dbReference type="EMBL" id="CAVLGL010000091">
    <property type="protein sequence ID" value="CAK1595262.1"/>
    <property type="molecule type" value="Genomic_DNA"/>
</dbReference>
<protein>
    <recommendedName>
        <fullName evidence="1">Reverse transcriptase domain-containing protein</fullName>
    </recommendedName>
</protein>
<dbReference type="Pfam" id="PF00078">
    <property type="entry name" value="RVT_1"/>
    <property type="match status" value="1"/>
</dbReference>
<dbReference type="InterPro" id="IPR005135">
    <property type="entry name" value="Endo/exonuclease/phosphatase"/>
</dbReference>
<dbReference type="Gene3D" id="3.60.10.10">
    <property type="entry name" value="Endonuclease/exonuclease/phosphatase"/>
    <property type="match status" value="1"/>
</dbReference>
<dbReference type="InterPro" id="IPR000477">
    <property type="entry name" value="RT_dom"/>
</dbReference>
<evidence type="ECO:0000313" key="2">
    <source>
        <dbReference type="EMBL" id="CAK1595262.1"/>
    </source>
</evidence>
<comment type="caution">
    <text evidence="2">The sequence shown here is derived from an EMBL/GenBank/DDBJ whole genome shotgun (WGS) entry which is preliminary data.</text>
</comment>
<dbReference type="CDD" id="cd01650">
    <property type="entry name" value="RT_nLTR_like"/>
    <property type="match status" value="1"/>
</dbReference>
<proteinExistence type="predicted"/>
<dbReference type="Proteomes" id="UP001314205">
    <property type="component" value="Unassembled WGS sequence"/>
</dbReference>
<dbReference type="Pfam" id="PF03372">
    <property type="entry name" value="Exo_endo_phos"/>
    <property type="match status" value="1"/>
</dbReference>
<dbReference type="PANTHER" id="PTHR33332">
    <property type="entry name" value="REVERSE TRANSCRIPTASE DOMAIN-CONTAINING PROTEIN"/>
    <property type="match status" value="1"/>
</dbReference>
<dbReference type="AlphaFoldDB" id="A0AAV1LMG9"/>
<evidence type="ECO:0000259" key="1">
    <source>
        <dbReference type="PROSITE" id="PS50878"/>
    </source>
</evidence>
<name>A0AAV1LMG9_9NEOP</name>
<reference evidence="2 3" key="1">
    <citation type="submission" date="2023-11" db="EMBL/GenBank/DDBJ databases">
        <authorList>
            <person name="Hedman E."/>
            <person name="Englund M."/>
            <person name="Stromberg M."/>
            <person name="Nyberg Akerstrom W."/>
            <person name="Nylinder S."/>
            <person name="Jareborg N."/>
            <person name="Kallberg Y."/>
            <person name="Kronander E."/>
        </authorList>
    </citation>
    <scope>NUCLEOTIDE SEQUENCE [LARGE SCALE GENOMIC DNA]</scope>
</reference>
<gene>
    <name evidence="2" type="ORF">PARMNEM_LOCUS14764</name>
</gene>
<dbReference type="GO" id="GO:0003824">
    <property type="term" value="F:catalytic activity"/>
    <property type="evidence" value="ECO:0007669"/>
    <property type="project" value="InterPro"/>
</dbReference>
<dbReference type="InterPro" id="IPR043502">
    <property type="entry name" value="DNA/RNA_pol_sf"/>
</dbReference>
<dbReference type="SUPFAM" id="SSF56219">
    <property type="entry name" value="DNase I-like"/>
    <property type="match status" value="1"/>
</dbReference>